<feature type="compositionally biased region" description="Polar residues" evidence="2">
    <location>
        <begin position="26"/>
        <end position="47"/>
    </location>
</feature>
<dbReference type="GeneID" id="27422102"/>
<sequence length="474" mass="53051">MYRSTRSTKQSSKLKILPEEPEDGTSGASSPNIGTSGGTTSAQSNPGPASAGYSRKSSYSEPPAPTVAPNANATNSVDDDDSSSDDAGEGEDEEAVEVYKQLDQIPEGSMRRDARRLTKRSRAKLPRVTAYSTATSYRMRELTKWLNARRSSHQTNVLTFDECVYTTYTYKHVDEARGLLPSNANGNSNGKHRSTHRDTAPSKDAPAKTGDLLGIPELQQQDQQQDGNVQPGSEAANKRKRSRFSVEDVIPELFIMDYGTIVIWGMTLQEEKRFLRELRRFEVERLASEDVESEDLHWYLADYSRIYNDVITLRRGSSYMTKLSLSHALAQSTKISFFEGIIDNTIESTKDIPQSIAESGKIGMPPAEIMKQIGHLFILRMNIHLVGSIVDSPEIFWRQPDLEPLYSAARSYLEIPQRIDLLNTRVEVLQDMLQLLKDQVTSSHSEYLEIVVILLIMLEIVLGVATMLVDLYFG</sequence>
<evidence type="ECO:0000259" key="4">
    <source>
        <dbReference type="Pfam" id="PF02582"/>
    </source>
</evidence>
<evidence type="ECO:0000256" key="3">
    <source>
        <dbReference type="SAM" id="Phobius"/>
    </source>
</evidence>
<feature type="region of interest" description="Disordered" evidence="2">
    <location>
        <begin position="178"/>
        <end position="241"/>
    </location>
</feature>
<feature type="domain" description="DUF155" evidence="4">
    <location>
        <begin position="253"/>
        <end position="423"/>
    </location>
</feature>
<dbReference type="PANTHER" id="PTHR16255">
    <property type="entry name" value="REQUIRED FOR MEIOTIC NUCLEAR DIVISION PROTEIN 1 HOMOLOG"/>
    <property type="match status" value="1"/>
</dbReference>
<dbReference type="STRING" id="1365824.V5EJ53"/>
<dbReference type="HOGENOM" id="CLU_011220_1_0_1"/>
<dbReference type="OrthoDB" id="18302at2759"/>
<dbReference type="OMA" id="HHTHPKL"/>
<evidence type="ECO:0000256" key="2">
    <source>
        <dbReference type="SAM" id="MobiDB-lite"/>
    </source>
</evidence>
<proteinExistence type="inferred from homology"/>
<evidence type="ECO:0000313" key="6">
    <source>
        <dbReference type="Proteomes" id="UP000019377"/>
    </source>
</evidence>
<dbReference type="InterPro" id="IPR051624">
    <property type="entry name" value="RMD1/Sad1-interacting"/>
</dbReference>
<dbReference type="Pfam" id="PF02582">
    <property type="entry name" value="DUF155"/>
    <property type="match status" value="1"/>
</dbReference>
<feature type="region of interest" description="Disordered" evidence="2">
    <location>
        <begin position="1"/>
        <end position="94"/>
    </location>
</feature>
<keyword evidence="3" id="KW-0812">Transmembrane</keyword>
<dbReference type="GO" id="GO:0005739">
    <property type="term" value="C:mitochondrion"/>
    <property type="evidence" value="ECO:0007669"/>
    <property type="project" value="UniProtKB-ARBA"/>
</dbReference>
<dbReference type="Proteomes" id="UP000019377">
    <property type="component" value="Unassembled WGS sequence"/>
</dbReference>
<dbReference type="PANTHER" id="PTHR16255:SF15">
    <property type="entry name" value="SPORULATION PROTEIN RMD1"/>
    <property type="match status" value="1"/>
</dbReference>
<dbReference type="InterPro" id="IPR003734">
    <property type="entry name" value="DUF155"/>
</dbReference>
<feature type="transmembrane region" description="Helical" evidence="3">
    <location>
        <begin position="447"/>
        <end position="473"/>
    </location>
</feature>
<dbReference type="RefSeq" id="XP_016289739.1">
    <property type="nucleotide sequence ID" value="XM_016439390.1"/>
</dbReference>
<keyword evidence="3" id="KW-1133">Transmembrane helix</keyword>
<accession>V5EJ53</accession>
<evidence type="ECO:0000256" key="1">
    <source>
        <dbReference type="ARBA" id="ARBA00008306"/>
    </source>
</evidence>
<dbReference type="AlphaFoldDB" id="V5EJ53"/>
<feature type="compositionally biased region" description="Polar residues" evidence="2">
    <location>
        <begin position="1"/>
        <end position="13"/>
    </location>
</feature>
<gene>
    <name evidence="5" type="ORF">PSEUBRA_SCAF8g02097</name>
</gene>
<feature type="compositionally biased region" description="Acidic residues" evidence="2">
    <location>
        <begin position="77"/>
        <end position="94"/>
    </location>
</feature>
<comment type="similarity">
    <text evidence="1">Belongs to the RMD1/sif2 family.</text>
</comment>
<name>V5EJ53_KALBG</name>
<organism evidence="5 6">
    <name type="scientific">Kalmanozyma brasiliensis (strain GHG001)</name>
    <name type="common">Yeast</name>
    <name type="synonym">Pseudozyma brasiliensis</name>
    <dbReference type="NCBI Taxonomy" id="1365824"/>
    <lineage>
        <taxon>Eukaryota</taxon>
        <taxon>Fungi</taxon>
        <taxon>Dikarya</taxon>
        <taxon>Basidiomycota</taxon>
        <taxon>Ustilaginomycotina</taxon>
        <taxon>Ustilaginomycetes</taxon>
        <taxon>Ustilaginales</taxon>
        <taxon>Ustilaginaceae</taxon>
        <taxon>Kalmanozyma</taxon>
    </lineage>
</organism>
<keyword evidence="6" id="KW-1185">Reference proteome</keyword>
<dbReference type="EMBL" id="KI545894">
    <property type="protein sequence ID" value="EST04750.1"/>
    <property type="molecule type" value="Genomic_DNA"/>
</dbReference>
<evidence type="ECO:0000313" key="5">
    <source>
        <dbReference type="EMBL" id="EST04750.1"/>
    </source>
</evidence>
<dbReference type="eggNOG" id="KOG2861">
    <property type="taxonomic scope" value="Eukaryota"/>
</dbReference>
<feature type="compositionally biased region" description="Low complexity" evidence="2">
    <location>
        <begin position="67"/>
        <end position="76"/>
    </location>
</feature>
<reference evidence="6" key="1">
    <citation type="journal article" date="2013" name="Genome Announc.">
        <title>Draft genome sequence of Pseudozyma brasiliensis sp. nov. strain GHG001, a high producer of endo-1,4-xylanase isolated from an insect pest of sugarcane.</title>
        <authorList>
            <person name="Oliveira J.V.D.C."/>
            <person name="dos Santos R.A.C."/>
            <person name="Borges T.A."/>
            <person name="Riano-Pachon D.M."/>
            <person name="Goldman G.H."/>
        </authorList>
    </citation>
    <scope>NUCLEOTIDE SEQUENCE [LARGE SCALE GENOMIC DNA]</scope>
    <source>
        <strain evidence="6">GHG001</strain>
    </source>
</reference>
<protein>
    <recommendedName>
        <fullName evidence="4">DUF155 domain-containing protein</fullName>
    </recommendedName>
</protein>
<keyword evidence="3" id="KW-0472">Membrane</keyword>